<keyword evidence="2" id="KW-1185">Reference proteome</keyword>
<evidence type="ECO:0000313" key="1">
    <source>
        <dbReference type="EMBL" id="MEQ2238667.1"/>
    </source>
</evidence>
<evidence type="ECO:0000313" key="2">
    <source>
        <dbReference type="Proteomes" id="UP001482620"/>
    </source>
</evidence>
<reference evidence="1 2" key="1">
    <citation type="submission" date="2021-06" db="EMBL/GenBank/DDBJ databases">
        <authorList>
            <person name="Palmer J.M."/>
        </authorList>
    </citation>
    <scope>NUCLEOTIDE SEQUENCE [LARGE SCALE GENOMIC DNA]</scope>
    <source>
        <strain evidence="2">if_2019</strain>
        <tissue evidence="1">Muscle</tissue>
    </source>
</reference>
<dbReference type="Proteomes" id="UP001482620">
    <property type="component" value="Unassembled WGS sequence"/>
</dbReference>
<name>A0ABV0U0F8_9TELE</name>
<protein>
    <submittedName>
        <fullName evidence="1">Uncharacterized protein</fullName>
    </submittedName>
</protein>
<dbReference type="EMBL" id="JAHRIQ010053127">
    <property type="protein sequence ID" value="MEQ2238667.1"/>
    <property type="molecule type" value="Genomic_DNA"/>
</dbReference>
<sequence>MHPSTCIPTSNDRVLCEALDTLYNTLPVTSGAVEACSLEQCIMPVCLALCRKVAILIPACLSTSAQSKIHKDVDERAVGEFESFDPNMIKHFQDEIKQARPSCPTSVSDSQRYLWMNGQIFP</sequence>
<proteinExistence type="predicted"/>
<gene>
    <name evidence="1" type="ORF">ILYODFUR_035509</name>
</gene>
<organism evidence="1 2">
    <name type="scientific">Ilyodon furcidens</name>
    <name type="common">goldbreast splitfin</name>
    <dbReference type="NCBI Taxonomy" id="33524"/>
    <lineage>
        <taxon>Eukaryota</taxon>
        <taxon>Metazoa</taxon>
        <taxon>Chordata</taxon>
        <taxon>Craniata</taxon>
        <taxon>Vertebrata</taxon>
        <taxon>Euteleostomi</taxon>
        <taxon>Actinopterygii</taxon>
        <taxon>Neopterygii</taxon>
        <taxon>Teleostei</taxon>
        <taxon>Neoteleostei</taxon>
        <taxon>Acanthomorphata</taxon>
        <taxon>Ovalentaria</taxon>
        <taxon>Atherinomorphae</taxon>
        <taxon>Cyprinodontiformes</taxon>
        <taxon>Goodeidae</taxon>
        <taxon>Ilyodon</taxon>
    </lineage>
</organism>
<accession>A0ABV0U0F8</accession>
<comment type="caution">
    <text evidence="1">The sequence shown here is derived from an EMBL/GenBank/DDBJ whole genome shotgun (WGS) entry which is preliminary data.</text>
</comment>